<dbReference type="InterPro" id="IPR014710">
    <property type="entry name" value="RmlC-like_jellyroll"/>
</dbReference>
<reference evidence="5 6" key="1">
    <citation type="submission" date="2020-02" db="EMBL/GenBank/DDBJ databases">
        <title>Paenibacillus sp. nov., isolated from rhizosphere soil of tomato.</title>
        <authorList>
            <person name="Weon H.-Y."/>
            <person name="Lee S.A."/>
        </authorList>
    </citation>
    <scope>NUCLEOTIDE SEQUENCE [LARGE SCALE GENOMIC DNA]</scope>
    <source>
        <strain evidence="5 6">14171R-81</strain>
    </source>
</reference>
<keyword evidence="2" id="KW-0238">DNA-binding</keyword>
<dbReference type="InterPro" id="IPR009057">
    <property type="entry name" value="Homeodomain-like_sf"/>
</dbReference>
<proteinExistence type="predicted"/>
<dbReference type="InterPro" id="IPR037923">
    <property type="entry name" value="HTH-like"/>
</dbReference>
<dbReference type="PANTHER" id="PTHR43280:SF2">
    <property type="entry name" value="HTH-TYPE TRANSCRIPTIONAL REGULATOR EXSA"/>
    <property type="match status" value="1"/>
</dbReference>
<dbReference type="InterPro" id="IPR020449">
    <property type="entry name" value="Tscrpt_reg_AraC-type_HTH"/>
</dbReference>
<evidence type="ECO:0000259" key="4">
    <source>
        <dbReference type="PROSITE" id="PS01124"/>
    </source>
</evidence>
<dbReference type="RefSeq" id="WP_162639238.1">
    <property type="nucleotide sequence ID" value="NZ_CP048286.1"/>
</dbReference>
<dbReference type="SUPFAM" id="SSF46689">
    <property type="entry name" value="Homeodomain-like"/>
    <property type="match status" value="2"/>
</dbReference>
<dbReference type="PANTHER" id="PTHR43280">
    <property type="entry name" value="ARAC-FAMILY TRANSCRIPTIONAL REGULATOR"/>
    <property type="match status" value="1"/>
</dbReference>
<gene>
    <name evidence="5" type="ORF">GZH47_06325</name>
</gene>
<dbReference type="Gene3D" id="1.10.10.60">
    <property type="entry name" value="Homeodomain-like"/>
    <property type="match status" value="2"/>
</dbReference>
<dbReference type="Proteomes" id="UP000479114">
    <property type="component" value="Chromosome"/>
</dbReference>
<dbReference type="InterPro" id="IPR018060">
    <property type="entry name" value="HTH_AraC"/>
</dbReference>
<dbReference type="InterPro" id="IPR003313">
    <property type="entry name" value="AraC-bd"/>
</dbReference>
<evidence type="ECO:0000313" key="6">
    <source>
        <dbReference type="Proteomes" id="UP000479114"/>
    </source>
</evidence>
<evidence type="ECO:0000256" key="1">
    <source>
        <dbReference type="ARBA" id="ARBA00023015"/>
    </source>
</evidence>
<protein>
    <submittedName>
        <fullName evidence="5">AraC family transcriptional regulator</fullName>
    </submittedName>
</protein>
<dbReference type="InterPro" id="IPR018062">
    <property type="entry name" value="HTH_AraC-typ_CS"/>
</dbReference>
<dbReference type="Pfam" id="PF12833">
    <property type="entry name" value="HTH_18"/>
    <property type="match status" value="1"/>
</dbReference>
<sequence length="289" mass="33066">MTHFPDYLKTYPNVDTTFPFHIGIHSLGRGFRAHRHDFLELSYVIEGRGSEVVNNVRHEMVPGTFTFVQPYQVHELFTEPGSTLLLYNCMFSMDLLMDAGGHGDGLAELIEPSSLPPYTTFTGGMAERTRFLIDDMMREYEGSEPWRLTLLQARLKELLVCFDRERRKHLPAEAAPAHAAKPHASVWPIIHHIHRNYQEDVTLTQLSDRFGMSASRISEVIKEKTGQTFVHFLQDLRLRHASSLLISTDFSVVEVALEVGFGSYKTFAKIFRERKGMAPLAYRKAKRPV</sequence>
<organism evidence="5 6">
    <name type="scientific">Paenibacillus rhizovicinus</name>
    <dbReference type="NCBI Taxonomy" id="2704463"/>
    <lineage>
        <taxon>Bacteria</taxon>
        <taxon>Bacillati</taxon>
        <taxon>Bacillota</taxon>
        <taxon>Bacilli</taxon>
        <taxon>Bacillales</taxon>
        <taxon>Paenibacillaceae</taxon>
        <taxon>Paenibacillus</taxon>
    </lineage>
</organism>
<evidence type="ECO:0000256" key="2">
    <source>
        <dbReference type="ARBA" id="ARBA00023125"/>
    </source>
</evidence>
<keyword evidence="6" id="KW-1185">Reference proteome</keyword>
<evidence type="ECO:0000256" key="3">
    <source>
        <dbReference type="ARBA" id="ARBA00023163"/>
    </source>
</evidence>
<dbReference type="GO" id="GO:0043565">
    <property type="term" value="F:sequence-specific DNA binding"/>
    <property type="evidence" value="ECO:0007669"/>
    <property type="project" value="InterPro"/>
</dbReference>
<name>A0A6C0NXR3_9BACL</name>
<feature type="domain" description="HTH araC/xylS-type" evidence="4">
    <location>
        <begin position="187"/>
        <end position="285"/>
    </location>
</feature>
<keyword evidence="3" id="KW-0804">Transcription</keyword>
<dbReference type="KEGG" id="prz:GZH47_06325"/>
<dbReference type="Gene3D" id="2.60.120.10">
    <property type="entry name" value="Jelly Rolls"/>
    <property type="match status" value="1"/>
</dbReference>
<dbReference type="GO" id="GO:0003700">
    <property type="term" value="F:DNA-binding transcription factor activity"/>
    <property type="evidence" value="ECO:0007669"/>
    <property type="project" value="InterPro"/>
</dbReference>
<dbReference type="PROSITE" id="PS00041">
    <property type="entry name" value="HTH_ARAC_FAMILY_1"/>
    <property type="match status" value="1"/>
</dbReference>
<dbReference type="Pfam" id="PF02311">
    <property type="entry name" value="AraC_binding"/>
    <property type="match status" value="1"/>
</dbReference>
<keyword evidence="1" id="KW-0805">Transcription regulation</keyword>
<dbReference type="AlphaFoldDB" id="A0A6C0NXR3"/>
<dbReference type="SUPFAM" id="SSF51215">
    <property type="entry name" value="Regulatory protein AraC"/>
    <property type="match status" value="1"/>
</dbReference>
<dbReference type="PRINTS" id="PR00032">
    <property type="entry name" value="HTHARAC"/>
</dbReference>
<dbReference type="PROSITE" id="PS01124">
    <property type="entry name" value="HTH_ARAC_FAMILY_2"/>
    <property type="match status" value="1"/>
</dbReference>
<evidence type="ECO:0000313" key="5">
    <source>
        <dbReference type="EMBL" id="QHW30503.1"/>
    </source>
</evidence>
<dbReference type="SMART" id="SM00342">
    <property type="entry name" value="HTH_ARAC"/>
    <property type="match status" value="1"/>
</dbReference>
<dbReference type="EMBL" id="CP048286">
    <property type="protein sequence ID" value="QHW30503.1"/>
    <property type="molecule type" value="Genomic_DNA"/>
</dbReference>
<accession>A0A6C0NXR3</accession>